<dbReference type="PROSITE" id="PS51677">
    <property type="entry name" value="NODB"/>
    <property type="match status" value="1"/>
</dbReference>
<feature type="transmembrane region" description="Helical" evidence="4">
    <location>
        <begin position="334"/>
        <end position="359"/>
    </location>
</feature>
<dbReference type="GO" id="GO:0016810">
    <property type="term" value="F:hydrolase activity, acting on carbon-nitrogen (but not peptide) bonds"/>
    <property type="evidence" value="ECO:0007669"/>
    <property type="project" value="InterPro"/>
</dbReference>
<dbReference type="Pfam" id="PF13641">
    <property type="entry name" value="Glyco_tranf_2_3"/>
    <property type="match status" value="1"/>
</dbReference>
<dbReference type="Gene3D" id="3.20.20.370">
    <property type="entry name" value="Glycoside hydrolase/deacetylase"/>
    <property type="match status" value="1"/>
</dbReference>
<evidence type="ECO:0000256" key="2">
    <source>
        <dbReference type="ARBA" id="ARBA00022676"/>
    </source>
</evidence>
<dbReference type="InterPro" id="IPR029044">
    <property type="entry name" value="Nucleotide-diphossugar_trans"/>
</dbReference>
<dbReference type="GO" id="GO:0016757">
    <property type="term" value="F:glycosyltransferase activity"/>
    <property type="evidence" value="ECO:0007669"/>
    <property type="project" value="UniProtKB-KW"/>
</dbReference>
<dbReference type="InterPro" id="IPR011330">
    <property type="entry name" value="Glyco_hydro/deAcase_b/a-brl"/>
</dbReference>
<feature type="transmembrane region" description="Helical" evidence="4">
    <location>
        <begin position="610"/>
        <end position="639"/>
    </location>
</feature>
<comment type="similarity">
    <text evidence="1">Belongs to the glycosyltransferase 2 family.</text>
</comment>
<dbReference type="PANTHER" id="PTHR43630">
    <property type="entry name" value="POLY-BETA-1,6-N-ACETYL-D-GLUCOSAMINE SYNTHASE"/>
    <property type="match status" value="1"/>
</dbReference>
<dbReference type="Proteomes" id="UP000034591">
    <property type="component" value="Unassembled WGS sequence"/>
</dbReference>
<accession>A0A0G0H6V8</accession>
<keyword evidence="4" id="KW-1133">Transmembrane helix</keyword>
<keyword evidence="3 6" id="KW-0808">Transferase</keyword>
<evidence type="ECO:0000313" key="7">
    <source>
        <dbReference type="Proteomes" id="UP000034591"/>
    </source>
</evidence>
<name>A0A0G0H6V8_9BACT</name>
<dbReference type="AlphaFoldDB" id="A0A0G0H6V8"/>
<organism evidence="6 7">
    <name type="scientific">Candidatus Woesebacteria bacterium GW2011_GWA1_37_7</name>
    <dbReference type="NCBI Taxonomy" id="1618545"/>
    <lineage>
        <taxon>Bacteria</taxon>
        <taxon>Candidatus Woeseibacteriota</taxon>
    </lineage>
</organism>
<protein>
    <submittedName>
        <fullName evidence="6">Glycosyl transferase and polysaccharide deacetylase fusion protein</fullName>
    </submittedName>
</protein>
<gene>
    <name evidence="6" type="ORF">US53_C0007G0021</name>
</gene>
<dbReference type="Gene3D" id="3.90.550.10">
    <property type="entry name" value="Spore Coat Polysaccharide Biosynthesis Protein SpsA, Chain A"/>
    <property type="match status" value="1"/>
</dbReference>
<feature type="domain" description="NodB homology" evidence="5">
    <location>
        <begin position="101"/>
        <end position="290"/>
    </location>
</feature>
<keyword evidence="4" id="KW-0472">Membrane</keyword>
<proteinExistence type="inferred from homology"/>
<dbReference type="SUPFAM" id="SSF88713">
    <property type="entry name" value="Glycoside hydrolase/deacetylase"/>
    <property type="match status" value="1"/>
</dbReference>
<feature type="transmembrane region" description="Helical" evidence="4">
    <location>
        <begin position="651"/>
        <end position="670"/>
    </location>
</feature>
<evidence type="ECO:0000259" key="5">
    <source>
        <dbReference type="PROSITE" id="PS51677"/>
    </source>
</evidence>
<sequence length="726" mass="82605">MSKFIFFDRKKTRFSKFLKILSSFIISINILLFLSIISIYRSPDINTLGYKLGKEEIEKVIDTISTKKEAIIEVKGKGSIISLKGSGKNAFLLKEAEVDAKSVTLSFDDGPDALYTDKILDILKEFDVKAVFFVLGENLLESPKVAKRIVSEGHQIGVHTFTHTHEYDYLYENPHKVHMEIDLTQKIIQAQTGYSTSLFRNPYWGAEDTISVNSLVLTVNAIARGYAISISTLDSNDWLHKNSWEIVRDATRLSSGNVILLHDSGGNREATIKALPEIIKIYKENGYQFKTLDPNLAGIEGALMRKISVKDKILSNIAINTFLFPQYFNKLVKIIFNLGILLFVLNSLFYLVLVTKGLILRSKSYLKYKPFISVLVPARNEEKSLRKTLDSILNSNYKNYEIVVIDNQSTDNTYEIARSFKKTKKIRVVKEKTQGKYAALNKGIKVSKGTFLVIIDADTQILPTTLDCLIKKFSSKKIGAVGGNIKVGNIKNLLTAFQAIEYIVSLNLDRRGYSNIGSIPVVPGALGAWRKSVLVEAKGYLNDTLTEDAELTARVQSMGYKTVFAPDALAYTEAPTSIAAFIKQRFRWNFGTMQVMYKYRKYYFKKERGILFMLILPFITLVQFPFMILAPFFEIVAIYTLLSNPMLVIKYFTYFLLIALAFNIIAFVLARERRVWLLLLTPLTRIYYQYLWYIVLAKSLYAIVKGGYYPWNKMKHTGSVELQYSS</sequence>
<evidence type="ECO:0000313" key="6">
    <source>
        <dbReference type="EMBL" id="KKQ37882.1"/>
    </source>
</evidence>
<dbReference type="STRING" id="1618545.US53_C0007G0021"/>
<dbReference type="SUPFAM" id="SSF53448">
    <property type="entry name" value="Nucleotide-diphospho-sugar transferases"/>
    <property type="match status" value="1"/>
</dbReference>
<dbReference type="InterPro" id="IPR002509">
    <property type="entry name" value="NODB_dom"/>
</dbReference>
<dbReference type="Pfam" id="PF01522">
    <property type="entry name" value="Polysacc_deac_1"/>
    <property type="match status" value="1"/>
</dbReference>
<feature type="transmembrane region" description="Helical" evidence="4">
    <location>
        <begin position="20"/>
        <end position="40"/>
    </location>
</feature>
<dbReference type="GO" id="GO:0005975">
    <property type="term" value="P:carbohydrate metabolic process"/>
    <property type="evidence" value="ECO:0007669"/>
    <property type="project" value="InterPro"/>
</dbReference>
<evidence type="ECO:0000256" key="3">
    <source>
        <dbReference type="ARBA" id="ARBA00022679"/>
    </source>
</evidence>
<comment type="caution">
    <text evidence="6">The sequence shown here is derived from an EMBL/GenBank/DDBJ whole genome shotgun (WGS) entry which is preliminary data.</text>
</comment>
<reference evidence="6 7" key="1">
    <citation type="journal article" date="2015" name="Nature">
        <title>rRNA introns, odd ribosomes, and small enigmatic genomes across a large radiation of phyla.</title>
        <authorList>
            <person name="Brown C.T."/>
            <person name="Hug L.A."/>
            <person name="Thomas B.C."/>
            <person name="Sharon I."/>
            <person name="Castelle C.J."/>
            <person name="Singh A."/>
            <person name="Wilkins M.J."/>
            <person name="Williams K.H."/>
            <person name="Banfield J.F."/>
        </authorList>
    </citation>
    <scope>NUCLEOTIDE SEQUENCE [LARGE SCALE GENOMIC DNA]</scope>
</reference>
<keyword evidence="4" id="KW-0812">Transmembrane</keyword>
<feature type="transmembrane region" description="Helical" evidence="4">
    <location>
        <begin position="690"/>
        <end position="711"/>
    </location>
</feature>
<dbReference type="PANTHER" id="PTHR43630:SF1">
    <property type="entry name" value="POLY-BETA-1,6-N-ACETYL-D-GLUCOSAMINE SYNTHASE"/>
    <property type="match status" value="1"/>
</dbReference>
<keyword evidence="2" id="KW-0328">Glycosyltransferase</keyword>
<evidence type="ECO:0000256" key="4">
    <source>
        <dbReference type="SAM" id="Phobius"/>
    </source>
</evidence>
<evidence type="ECO:0000256" key="1">
    <source>
        <dbReference type="ARBA" id="ARBA00006739"/>
    </source>
</evidence>
<dbReference type="CDD" id="cd06423">
    <property type="entry name" value="CESA_like"/>
    <property type="match status" value="1"/>
</dbReference>
<dbReference type="EMBL" id="LBTI01000007">
    <property type="protein sequence ID" value="KKQ37882.1"/>
    <property type="molecule type" value="Genomic_DNA"/>
</dbReference>